<gene>
    <name evidence="1" type="ORF">EUGRSUZ_F03899</name>
</gene>
<protein>
    <submittedName>
        <fullName evidence="1">Uncharacterized protein</fullName>
    </submittedName>
</protein>
<organism evidence="1">
    <name type="scientific">Eucalyptus grandis</name>
    <name type="common">Flooded gum</name>
    <dbReference type="NCBI Taxonomy" id="71139"/>
    <lineage>
        <taxon>Eukaryota</taxon>
        <taxon>Viridiplantae</taxon>
        <taxon>Streptophyta</taxon>
        <taxon>Embryophyta</taxon>
        <taxon>Tracheophyta</taxon>
        <taxon>Spermatophyta</taxon>
        <taxon>Magnoliopsida</taxon>
        <taxon>eudicotyledons</taxon>
        <taxon>Gunneridae</taxon>
        <taxon>Pentapetalae</taxon>
        <taxon>rosids</taxon>
        <taxon>malvids</taxon>
        <taxon>Myrtales</taxon>
        <taxon>Myrtaceae</taxon>
        <taxon>Myrtoideae</taxon>
        <taxon>Eucalypteae</taxon>
        <taxon>Eucalyptus</taxon>
    </lineage>
</organism>
<proteinExistence type="predicted"/>
<dbReference type="Gramene" id="KCW70734">
    <property type="protein sequence ID" value="KCW70734"/>
    <property type="gene ID" value="EUGRSUZ_F03899"/>
</dbReference>
<dbReference type="InParanoid" id="A0A059BXL4"/>
<accession>A0A059BXL4</accession>
<evidence type="ECO:0000313" key="1">
    <source>
        <dbReference type="EMBL" id="KCW70734.1"/>
    </source>
</evidence>
<dbReference type="EMBL" id="KK198758">
    <property type="protein sequence ID" value="KCW70734.1"/>
    <property type="molecule type" value="Genomic_DNA"/>
</dbReference>
<dbReference type="AlphaFoldDB" id="A0A059BXL4"/>
<name>A0A059BXL4_EUCGR</name>
<sequence>MGCTGVLTDDIERDTHLAVMHLRLEDKSLHLAVALGSVLTWILDKDIPPILPLNASVLYVILIKCGLITFAHCLNPHRCLCSGAKRSTATPKLGRSSTSFFYFERFRG</sequence>
<reference evidence="1" key="1">
    <citation type="submission" date="2013-07" db="EMBL/GenBank/DDBJ databases">
        <title>The genome of Eucalyptus grandis.</title>
        <authorList>
            <person name="Schmutz J."/>
            <person name="Hayes R."/>
            <person name="Myburg A."/>
            <person name="Tuskan G."/>
            <person name="Grattapaglia D."/>
            <person name="Rokhsar D.S."/>
        </authorList>
    </citation>
    <scope>NUCLEOTIDE SEQUENCE</scope>
    <source>
        <tissue evidence="1">Leaf extractions</tissue>
    </source>
</reference>